<dbReference type="RefSeq" id="WP_204594119.1">
    <property type="nucleotide sequence ID" value="NZ_JAFBDA010000004.1"/>
</dbReference>
<dbReference type="InterPro" id="IPR014710">
    <property type="entry name" value="RmlC-like_jellyroll"/>
</dbReference>
<evidence type="ECO:0000313" key="6">
    <source>
        <dbReference type="EMBL" id="MBY0756005.1"/>
    </source>
</evidence>
<evidence type="ECO:0000259" key="5">
    <source>
        <dbReference type="PROSITE" id="PS51063"/>
    </source>
</evidence>
<evidence type="ECO:0000259" key="4">
    <source>
        <dbReference type="PROSITE" id="PS50042"/>
    </source>
</evidence>
<dbReference type="SUPFAM" id="SSF46785">
    <property type="entry name" value="Winged helix' DNA-binding domain"/>
    <property type="match status" value="1"/>
</dbReference>
<dbReference type="Gene3D" id="2.60.120.10">
    <property type="entry name" value="Jelly Rolls"/>
    <property type="match status" value="1"/>
</dbReference>
<feature type="domain" description="HTH crp-type" evidence="5">
    <location>
        <begin position="152"/>
        <end position="220"/>
    </location>
</feature>
<dbReference type="SMART" id="SM00419">
    <property type="entry name" value="HTH_CRP"/>
    <property type="match status" value="1"/>
</dbReference>
<dbReference type="InterPro" id="IPR018490">
    <property type="entry name" value="cNMP-bd_dom_sf"/>
</dbReference>
<dbReference type="PANTHER" id="PTHR24567">
    <property type="entry name" value="CRP FAMILY TRANSCRIPTIONAL REGULATORY PROTEIN"/>
    <property type="match status" value="1"/>
</dbReference>
<dbReference type="EMBL" id="JAIKTU010000008">
    <property type="protein sequence ID" value="MBY0756005.1"/>
    <property type="molecule type" value="Genomic_DNA"/>
</dbReference>
<comment type="caution">
    <text evidence="6">The sequence shown here is derived from an EMBL/GenBank/DDBJ whole genome shotgun (WGS) entry which is preliminary data.</text>
</comment>
<feature type="domain" description="Cyclic nucleotide-binding" evidence="4">
    <location>
        <begin position="15"/>
        <end position="121"/>
    </location>
</feature>
<dbReference type="SUPFAM" id="SSF51206">
    <property type="entry name" value="cAMP-binding domain-like"/>
    <property type="match status" value="1"/>
</dbReference>
<dbReference type="PROSITE" id="PS51063">
    <property type="entry name" value="HTH_CRP_2"/>
    <property type="match status" value="1"/>
</dbReference>
<evidence type="ECO:0000313" key="7">
    <source>
        <dbReference type="Proteomes" id="UP001299068"/>
    </source>
</evidence>
<keyword evidence="2" id="KW-0238">DNA-binding</keyword>
<dbReference type="PROSITE" id="PS50042">
    <property type="entry name" value="CNMP_BINDING_3"/>
    <property type="match status" value="1"/>
</dbReference>
<name>A0ABS7KYX2_CLOSR</name>
<dbReference type="SMART" id="SM00100">
    <property type="entry name" value="cNMP"/>
    <property type="match status" value="1"/>
</dbReference>
<evidence type="ECO:0000256" key="2">
    <source>
        <dbReference type="ARBA" id="ARBA00023125"/>
    </source>
</evidence>
<dbReference type="Proteomes" id="UP001299068">
    <property type="component" value="Unassembled WGS sequence"/>
</dbReference>
<keyword evidence="7" id="KW-1185">Reference proteome</keyword>
<dbReference type="InterPro" id="IPR012318">
    <property type="entry name" value="HTH_CRP"/>
</dbReference>
<dbReference type="InterPro" id="IPR050397">
    <property type="entry name" value="Env_Response_Regulators"/>
</dbReference>
<dbReference type="InterPro" id="IPR000595">
    <property type="entry name" value="cNMP-bd_dom"/>
</dbReference>
<keyword evidence="3" id="KW-0804">Transcription</keyword>
<reference evidence="6 7" key="1">
    <citation type="journal article" date="2021" name="Cell Host Microbe">
        <title>in vivo commensal control of Clostridioides difficile virulence.</title>
        <authorList>
            <person name="Girinathan B.P."/>
            <person name="Dibenedetto N."/>
            <person name="Worley J.N."/>
            <person name="Peltier J."/>
            <person name="Arrieta-Ortiz M.L."/>
            <person name="Rupa Christinal Immanuel S."/>
            <person name="Lavin R."/>
            <person name="Delaney M.L."/>
            <person name="Cummins C."/>
            <person name="Hoffmann M."/>
            <person name="Luo Y."/>
            <person name="Gonzalez-Escalona N."/>
            <person name="Allard M."/>
            <person name="Onderdonk A.B."/>
            <person name="Gerber G.K."/>
            <person name="Sonenshein A.L."/>
            <person name="Baliga N."/>
            <person name="Dupuy B."/>
            <person name="Bry L."/>
        </authorList>
    </citation>
    <scope>NUCLEOTIDE SEQUENCE [LARGE SCALE GENOMIC DNA]</scope>
    <source>
        <strain evidence="6 7">DSM 599</strain>
    </source>
</reference>
<dbReference type="CDD" id="cd00038">
    <property type="entry name" value="CAP_ED"/>
    <property type="match status" value="1"/>
</dbReference>
<evidence type="ECO:0000256" key="3">
    <source>
        <dbReference type="ARBA" id="ARBA00023163"/>
    </source>
</evidence>
<accession>A0ABS7KYX2</accession>
<dbReference type="Pfam" id="PF00027">
    <property type="entry name" value="cNMP_binding"/>
    <property type="match status" value="1"/>
</dbReference>
<organism evidence="6 7">
    <name type="scientific">Clostridium sardiniense</name>
    <name type="common">Clostridium absonum</name>
    <dbReference type="NCBI Taxonomy" id="29369"/>
    <lineage>
        <taxon>Bacteria</taxon>
        <taxon>Bacillati</taxon>
        <taxon>Bacillota</taxon>
        <taxon>Clostridia</taxon>
        <taxon>Eubacteriales</taxon>
        <taxon>Clostridiaceae</taxon>
        <taxon>Clostridium</taxon>
    </lineage>
</organism>
<dbReference type="PANTHER" id="PTHR24567:SF58">
    <property type="entry name" value="CYCLIC AMP-BINDING REGULATORY PROTEIN"/>
    <property type="match status" value="1"/>
</dbReference>
<dbReference type="InterPro" id="IPR036390">
    <property type="entry name" value="WH_DNA-bd_sf"/>
</dbReference>
<sequence>MTNSEIIDVLNLSSLFNNFSKDDLDSMINNPLVHIKKYSKEETIFFHNDTCNDLSILISGKVEIQQNDANGNTLVVTTLNRANMFGENLLFGDKNTYPMDVVSKENSTVIHINKKEVTKLLQSNQTFLLAFLKLLSNKAMILSNKLRQVSSKSLRHMICDFLIKEAKKQNSDTIKLTMTKQSLADSFGVQRPSLSRELINMKQEKMIDYDRKTIKILNFDKIYIQ</sequence>
<evidence type="ECO:0000256" key="1">
    <source>
        <dbReference type="ARBA" id="ARBA00023015"/>
    </source>
</evidence>
<protein>
    <submittedName>
        <fullName evidence="6">Crp/Fnr family transcriptional regulator</fullName>
    </submittedName>
</protein>
<keyword evidence="1" id="KW-0805">Transcription regulation</keyword>
<dbReference type="Pfam" id="PF13545">
    <property type="entry name" value="HTH_Crp_2"/>
    <property type="match status" value="1"/>
</dbReference>
<proteinExistence type="predicted"/>
<gene>
    <name evidence="6" type="ORF">K5V21_11155</name>
</gene>